<feature type="transmembrane region" description="Helical" evidence="6">
    <location>
        <begin position="135"/>
        <end position="154"/>
    </location>
</feature>
<dbReference type="Proteomes" id="UP000219688">
    <property type="component" value="Unassembled WGS sequence"/>
</dbReference>
<evidence type="ECO:0000256" key="5">
    <source>
        <dbReference type="ARBA" id="ARBA00023136"/>
    </source>
</evidence>
<dbReference type="AlphaFoldDB" id="A0A285VU72"/>
<evidence type="ECO:0000256" key="6">
    <source>
        <dbReference type="SAM" id="Phobius"/>
    </source>
</evidence>
<dbReference type="OrthoDB" id="5243064at2"/>
<dbReference type="Pfam" id="PF00482">
    <property type="entry name" value="T2SSF"/>
    <property type="match status" value="1"/>
</dbReference>
<feature type="domain" description="Type II secretion system protein GspF" evidence="7">
    <location>
        <begin position="172"/>
        <end position="297"/>
    </location>
</feature>
<dbReference type="PANTHER" id="PTHR35007:SF1">
    <property type="entry name" value="PILUS ASSEMBLY PROTEIN"/>
    <property type="match status" value="1"/>
</dbReference>
<reference evidence="9" key="1">
    <citation type="submission" date="2017-08" db="EMBL/GenBank/DDBJ databases">
        <authorList>
            <person name="de Groot N.N."/>
        </authorList>
    </citation>
    <scope>NUCLEOTIDE SEQUENCE [LARGE SCALE GENOMIC DNA]</scope>
    <source>
        <strain evidence="9">USBA17B2</strain>
    </source>
</reference>
<keyword evidence="10" id="KW-1185">Reference proteome</keyword>
<sequence length="316" mass="33842">MLWPMLSGGLVGLGLWLVVRALLRPRPGVASLVARIDAGSRSMQTRTLSEYDSSFTNMSSRGRGLMTALADRMEVLAAQRGWELNRQRADLAILNRSVGAMLATKVVGALIMLVTAPLVWGALRLGGLDIGPTVPLALALVLAVLGFFLPDLSLRSEAEARRREFRRTVGIFLDLVAMNLAGGRGLPEALLAASSVSDHWSVVRIRQTLANARLFGTTPWEALGRLGKDIGLEELESLAGTLVLAADDGAKIRQSLSARATTMRRKQLSEAEGDEGERSQSMLIAQMLLVVAFLVYLAYPALVALMGEQALGPGGT</sequence>
<comment type="subcellular location">
    <subcellularLocation>
        <location evidence="1">Cell membrane</location>
        <topology evidence="1">Multi-pass membrane protein</topology>
    </subcellularLocation>
</comment>
<protein>
    <submittedName>
        <fullName evidence="9">Type II secretion system (T2SS), protein F</fullName>
    </submittedName>
</protein>
<gene>
    <name evidence="8" type="ORF">SAMN05421879_11351</name>
    <name evidence="9" type="ORF">SAMN05421879_11430</name>
</gene>
<dbReference type="GO" id="GO:0005886">
    <property type="term" value="C:plasma membrane"/>
    <property type="evidence" value="ECO:0007669"/>
    <property type="project" value="UniProtKB-SubCell"/>
</dbReference>
<evidence type="ECO:0000256" key="1">
    <source>
        <dbReference type="ARBA" id="ARBA00004651"/>
    </source>
</evidence>
<dbReference type="InterPro" id="IPR018076">
    <property type="entry name" value="T2SS_GspF_dom"/>
</dbReference>
<evidence type="ECO:0000256" key="3">
    <source>
        <dbReference type="ARBA" id="ARBA00022692"/>
    </source>
</evidence>
<organism evidence="9 10">
    <name type="scientific">Ornithinimicrobium cerasi</name>
    <dbReference type="NCBI Taxonomy" id="2248773"/>
    <lineage>
        <taxon>Bacteria</taxon>
        <taxon>Bacillati</taxon>
        <taxon>Actinomycetota</taxon>
        <taxon>Actinomycetes</taxon>
        <taxon>Micrococcales</taxon>
        <taxon>Ornithinimicrobiaceae</taxon>
        <taxon>Ornithinimicrobium</taxon>
    </lineage>
</organism>
<keyword evidence="3 6" id="KW-0812">Transmembrane</keyword>
<keyword evidence="4 6" id="KW-1133">Transmembrane helix</keyword>
<evidence type="ECO:0000259" key="7">
    <source>
        <dbReference type="Pfam" id="PF00482"/>
    </source>
</evidence>
<dbReference type="EMBL" id="OBQK01000013">
    <property type="protein sequence ID" value="SOC57520.1"/>
    <property type="molecule type" value="Genomic_DNA"/>
</dbReference>
<keyword evidence="2" id="KW-1003">Cell membrane</keyword>
<evidence type="ECO:0000313" key="8">
    <source>
        <dbReference type="EMBL" id="SOC57520.1"/>
    </source>
</evidence>
<dbReference type="EMBL" id="OBQK01000014">
    <property type="protein sequence ID" value="SOC57595.1"/>
    <property type="molecule type" value="Genomic_DNA"/>
</dbReference>
<feature type="transmembrane region" description="Helical" evidence="6">
    <location>
        <begin position="6"/>
        <end position="23"/>
    </location>
</feature>
<dbReference type="PANTHER" id="PTHR35007">
    <property type="entry name" value="INTEGRAL MEMBRANE PROTEIN-RELATED"/>
    <property type="match status" value="1"/>
</dbReference>
<dbReference type="RefSeq" id="WP_097189083.1">
    <property type="nucleotide sequence ID" value="NZ_OBQK01000013.1"/>
</dbReference>
<feature type="transmembrane region" description="Helical" evidence="6">
    <location>
        <begin position="102"/>
        <end position="123"/>
    </location>
</feature>
<proteinExistence type="predicted"/>
<reference evidence="10" key="2">
    <citation type="submission" date="2017-08" db="EMBL/GenBank/DDBJ databases">
        <authorList>
            <person name="Varghese N."/>
            <person name="Submissions S."/>
        </authorList>
    </citation>
    <scope>NUCLEOTIDE SEQUENCE [LARGE SCALE GENOMIC DNA]</scope>
    <source>
        <strain evidence="10">USBA17B2</strain>
    </source>
</reference>
<evidence type="ECO:0000256" key="4">
    <source>
        <dbReference type="ARBA" id="ARBA00022989"/>
    </source>
</evidence>
<accession>A0A285VU72</accession>
<keyword evidence="5 6" id="KW-0472">Membrane</keyword>
<feature type="transmembrane region" description="Helical" evidence="6">
    <location>
        <begin position="287"/>
        <end position="307"/>
    </location>
</feature>
<evidence type="ECO:0000313" key="9">
    <source>
        <dbReference type="EMBL" id="SOC57595.1"/>
    </source>
</evidence>
<name>A0A285VU72_9MICO</name>
<evidence type="ECO:0000256" key="2">
    <source>
        <dbReference type="ARBA" id="ARBA00022475"/>
    </source>
</evidence>
<evidence type="ECO:0000313" key="10">
    <source>
        <dbReference type="Proteomes" id="UP000219688"/>
    </source>
</evidence>